<evidence type="ECO:0000256" key="4">
    <source>
        <dbReference type="ARBA" id="ARBA00023002"/>
    </source>
</evidence>
<proteinExistence type="inferred from homology"/>
<evidence type="ECO:0000313" key="9">
    <source>
        <dbReference type="Proteomes" id="UP000593562"/>
    </source>
</evidence>
<organism evidence="8 9">
    <name type="scientific">Tripterygium wilfordii</name>
    <name type="common">Thunder God vine</name>
    <dbReference type="NCBI Taxonomy" id="458696"/>
    <lineage>
        <taxon>Eukaryota</taxon>
        <taxon>Viridiplantae</taxon>
        <taxon>Streptophyta</taxon>
        <taxon>Embryophyta</taxon>
        <taxon>Tracheophyta</taxon>
        <taxon>Spermatophyta</taxon>
        <taxon>Magnoliopsida</taxon>
        <taxon>eudicotyledons</taxon>
        <taxon>Gunneridae</taxon>
        <taxon>Pentapetalae</taxon>
        <taxon>rosids</taxon>
        <taxon>fabids</taxon>
        <taxon>Celastrales</taxon>
        <taxon>Celastraceae</taxon>
        <taxon>Tripterygium</taxon>
    </lineage>
</organism>
<reference evidence="8 9" key="1">
    <citation type="journal article" date="2020" name="Nat. Commun.">
        <title>Genome of Tripterygium wilfordii and identification of cytochrome P450 involved in triptolide biosynthesis.</title>
        <authorList>
            <person name="Tu L."/>
            <person name="Su P."/>
            <person name="Zhang Z."/>
            <person name="Gao L."/>
            <person name="Wang J."/>
            <person name="Hu T."/>
            <person name="Zhou J."/>
            <person name="Zhang Y."/>
            <person name="Zhao Y."/>
            <person name="Liu Y."/>
            <person name="Song Y."/>
            <person name="Tong Y."/>
            <person name="Lu Y."/>
            <person name="Yang J."/>
            <person name="Xu C."/>
            <person name="Jia M."/>
            <person name="Peters R.J."/>
            <person name="Huang L."/>
            <person name="Gao W."/>
        </authorList>
    </citation>
    <scope>NUCLEOTIDE SEQUENCE [LARGE SCALE GENOMIC DNA]</scope>
    <source>
        <strain evidence="9">cv. XIE 37</strain>
        <tissue evidence="8">Leaf</tissue>
    </source>
</reference>
<comment type="caution">
    <text evidence="8">The sequence shown here is derived from an EMBL/GenBank/DDBJ whole genome shotgun (WGS) entry which is preliminary data.</text>
</comment>
<keyword evidence="3" id="KW-0847">Vitamin C</keyword>
<evidence type="ECO:0000259" key="6">
    <source>
        <dbReference type="Pfam" id="PF03171"/>
    </source>
</evidence>
<dbReference type="PANTHER" id="PTHR47991">
    <property type="entry name" value="OXOGLUTARATE/IRON-DEPENDENT DIOXYGENASE"/>
    <property type="match status" value="1"/>
</dbReference>
<dbReference type="Pfam" id="PF14226">
    <property type="entry name" value="DIOX_N"/>
    <property type="match status" value="1"/>
</dbReference>
<feature type="domain" description="Isopenicillin N synthase-like Fe(2+) 2OG dioxygenase" evidence="6">
    <location>
        <begin position="207"/>
        <end position="270"/>
    </location>
</feature>
<feature type="domain" description="Non-haem dioxygenase N-terminal" evidence="7">
    <location>
        <begin position="53"/>
        <end position="161"/>
    </location>
</feature>
<evidence type="ECO:0000256" key="2">
    <source>
        <dbReference type="ARBA" id="ARBA00022723"/>
    </source>
</evidence>
<evidence type="ECO:0000256" key="1">
    <source>
        <dbReference type="ARBA" id="ARBA00008056"/>
    </source>
</evidence>
<feature type="domain" description="Isopenicillin N synthase-like Fe(2+) 2OG dioxygenase" evidence="6">
    <location>
        <begin position="343"/>
        <end position="409"/>
    </location>
</feature>
<sequence>MEQKELIVDAAASLPPVPSVQELAKDSNVNVSRYVRSDHDPFIVTEIAPIADLPIIDMESLLSQESSDAELTKLDFACKEWGFFMLVNHGVSSEMLEKIKVEIQDFYNLPMEEKKKFWQKPGEVEGLGQPFVVSENQKLDWSDQFHMITQPPHLRKPHLFPNLPLPFRETLDNYSLTVKNLALAILEQMEKALKVSTGIKEIFVEGTQQMRFNYYPPCPQSDKVIGLSPHSDMGITVLLQVNDVEGLQIKKNGKWLTIKPIPDIYHGNIEAEIDLLRPEILRPLKSGKALDLRDQRSKTNTKRETLDNYSLEVNNLALVILGHMEKALKVSTGIKEAFADGAQQMQFNYYPPCPQSEKVIGLSPHSDMGLTVLQTNDVVGLQIKKNGNWLTIKPIPGPFIVNLGDMIEVQFKKKITFSV</sequence>
<comment type="similarity">
    <text evidence="1">Belongs to the iron/ascorbate-dependent oxidoreductase family.</text>
</comment>
<accession>A0A7J7C967</accession>
<dbReference type="GO" id="GO:0031418">
    <property type="term" value="F:L-ascorbic acid binding"/>
    <property type="evidence" value="ECO:0007669"/>
    <property type="project" value="UniProtKB-KW"/>
</dbReference>
<name>A0A7J7C967_TRIWF</name>
<dbReference type="InterPro" id="IPR027443">
    <property type="entry name" value="IPNS-like_sf"/>
</dbReference>
<keyword evidence="2" id="KW-0479">Metal-binding</keyword>
<gene>
    <name evidence="8" type="ORF">HS088_TW19G00262</name>
</gene>
<dbReference type="InterPro" id="IPR026992">
    <property type="entry name" value="DIOX_N"/>
</dbReference>
<dbReference type="EMBL" id="JAAARO010000019">
    <property type="protein sequence ID" value="KAF5730669.1"/>
    <property type="molecule type" value="Genomic_DNA"/>
</dbReference>
<dbReference type="GO" id="GO:0016491">
    <property type="term" value="F:oxidoreductase activity"/>
    <property type="evidence" value="ECO:0007669"/>
    <property type="project" value="UniProtKB-KW"/>
</dbReference>
<dbReference type="Pfam" id="PF03171">
    <property type="entry name" value="2OG-FeII_Oxy"/>
    <property type="match status" value="2"/>
</dbReference>
<keyword evidence="4" id="KW-0560">Oxidoreductase</keyword>
<evidence type="ECO:0008006" key="10">
    <source>
        <dbReference type="Google" id="ProtNLM"/>
    </source>
</evidence>
<keyword evidence="9" id="KW-1185">Reference proteome</keyword>
<dbReference type="InParanoid" id="A0A7J7C967"/>
<dbReference type="Gene3D" id="2.60.120.330">
    <property type="entry name" value="B-lactam Antibiotic, Isopenicillin N Synthase, Chain"/>
    <property type="match status" value="2"/>
</dbReference>
<dbReference type="GO" id="GO:0046872">
    <property type="term" value="F:metal ion binding"/>
    <property type="evidence" value="ECO:0007669"/>
    <property type="project" value="UniProtKB-KW"/>
</dbReference>
<protein>
    <recommendedName>
        <fullName evidence="10">Protein SRG1-like</fullName>
    </recommendedName>
</protein>
<evidence type="ECO:0000313" key="8">
    <source>
        <dbReference type="EMBL" id="KAF5730669.1"/>
    </source>
</evidence>
<dbReference type="Proteomes" id="UP000593562">
    <property type="component" value="Unassembled WGS sequence"/>
</dbReference>
<dbReference type="AlphaFoldDB" id="A0A7J7C967"/>
<dbReference type="InterPro" id="IPR044861">
    <property type="entry name" value="IPNS-like_FE2OG_OXY"/>
</dbReference>
<dbReference type="FunFam" id="2.60.120.330:FF:000001">
    <property type="entry name" value="Protein SRG1"/>
    <property type="match status" value="1"/>
</dbReference>
<dbReference type="SUPFAM" id="SSF51197">
    <property type="entry name" value="Clavaminate synthase-like"/>
    <property type="match status" value="2"/>
</dbReference>
<keyword evidence="5" id="KW-0408">Iron</keyword>
<dbReference type="InterPro" id="IPR050295">
    <property type="entry name" value="Plant_2OG-oxidoreductases"/>
</dbReference>
<evidence type="ECO:0000256" key="5">
    <source>
        <dbReference type="ARBA" id="ARBA00023004"/>
    </source>
</evidence>
<evidence type="ECO:0000259" key="7">
    <source>
        <dbReference type="Pfam" id="PF14226"/>
    </source>
</evidence>
<evidence type="ECO:0000256" key="3">
    <source>
        <dbReference type="ARBA" id="ARBA00022896"/>
    </source>
</evidence>